<evidence type="ECO:0000313" key="3">
    <source>
        <dbReference type="Proteomes" id="UP000183975"/>
    </source>
</evidence>
<dbReference type="Proteomes" id="UP000183975">
    <property type="component" value="Unassembled WGS sequence"/>
</dbReference>
<dbReference type="AlphaFoldDB" id="A0A1M6QRZ8"/>
<evidence type="ECO:0000256" key="1">
    <source>
        <dbReference type="SAM" id="SignalP"/>
    </source>
</evidence>
<accession>A0A1M6QRZ8</accession>
<reference evidence="2 3" key="1">
    <citation type="submission" date="2016-11" db="EMBL/GenBank/DDBJ databases">
        <authorList>
            <person name="Jaros S."/>
            <person name="Januszkiewicz K."/>
            <person name="Wedrychowicz H."/>
        </authorList>
    </citation>
    <scope>NUCLEOTIDE SEQUENCE [LARGE SCALE GENOMIC DNA]</scope>
    <source>
        <strain evidence="2 3">DSM 14214</strain>
    </source>
</reference>
<feature type="signal peptide" evidence="1">
    <location>
        <begin position="1"/>
        <end position="19"/>
    </location>
</feature>
<proteinExistence type="predicted"/>
<keyword evidence="3" id="KW-1185">Reference proteome</keyword>
<name>A0A1M6QRZ8_9FIRM</name>
<evidence type="ECO:0000313" key="2">
    <source>
        <dbReference type="EMBL" id="SHK22994.1"/>
    </source>
</evidence>
<sequence>MYGKKIMAMAAGLILAVGAAGCGTEKGDDTTAILQKAQGTMSKLESLSADSETKIVMKNDSETETTMIWRNQEIFMNPFKMHYKTKVMLGEGSEVVDAEEQYAEERDGMVHTYMITVGDVFADSYGAEEFIGEQALADLDLYLTKLQSAQTVGTEEINGVSATVVTGILDGKDMADSGEEWADIREGKVDVDASIKLWITEDGYILRHEIDATALMNGMRSGVDPEAEPVDDWSYGAYVEQMTYGDFNTVPDFEIPAEVLEAA</sequence>
<dbReference type="SUPFAM" id="SSF89392">
    <property type="entry name" value="Prokaryotic lipoproteins and lipoprotein localization factors"/>
    <property type="match status" value="1"/>
</dbReference>
<feature type="chain" id="PRO_5039494483" description="Lipoprotein" evidence="1">
    <location>
        <begin position="20"/>
        <end position="263"/>
    </location>
</feature>
<gene>
    <name evidence="2" type="ORF">SAMN02745138_01384</name>
</gene>
<dbReference type="PROSITE" id="PS51257">
    <property type="entry name" value="PROKAR_LIPOPROTEIN"/>
    <property type="match status" value="1"/>
</dbReference>
<evidence type="ECO:0008006" key="4">
    <source>
        <dbReference type="Google" id="ProtNLM"/>
    </source>
</evidence>
<dbReference type="RefSeq" id="WP_072850413.1">
    <property type="nucleotide sequence ID" value="NZ_FRAH01000020.1"/>
</dbReference>
<keyword evidence="1" id="KW-0732">Signal</keyword>
<dbReference type="Gene3D" id="2.50.20.20">
    <property type="match status" value="1"/>
</dbReference>
<protein>
    <recommendedName>
        <fullName evidence="4">Lipoprotein</fullName>
    </recommendedName>
</protein>
<dbReference type="InterPro" id="IPR029046">
    <property type="entry name" value="LolA/LolB/LppX"/>
</dbReference>
<dbReference type="EMBL" id="FRAH01000020">
    <property type="protein sequence ID" value="SHK22994.1"/>
    <property type="molecule type" value="Genomic_DNA"/>
</dbReference>
<organism evidence="2 3">
    <name type="scientific">Anaerotignum lactatifermentans DSM 14214</name>
    <dbReference type="NCBI Taxonomy" id="1121323"/>
    <lineage>
        <taxon>Bacteria</taxon>
        <taxon>Bacillati</taxon>
        <taxon>Bacillota</taxon>
        <taxon>Clostridia</taxon>
        <taxon>Lachnospirales</taxon>
        <taxon>Anaerotignaceae</taxon>
        <taxon>Anaerotignum</taxon>
    </lineage>
</organism>
<dbReference type="OrthoDB" id="1852432at2"/>